<reference evidence="2 3" key="1">
    <citation type="submission" date="2023-02" db="EMBL/GenBank/DDBJ databases">
        <title>LHISI_Scaffold_Assembly.</title>
        <authorList>
            <person name="Stuart O.P."/>
            <person name="Cleave R."/>
            <person name="Magrath M.J.L."/>
            <person name="Mikheyev A.S."/>
        </authorList>
    </citation>
    <scope>NUCLEOTIDE SEQUENCE [LARGE SCALE GENOMIC DNA]</scope>
    <source>
        <strain evidence="2">Daus_M_001</strain>
        <tissue evidence="2">Leg muscle</tissue>
    </source>
</reference>
<accession>A0ABQ9HL64</accession>
<feature type="region of interest" description="Disordered" evidence="1">
    <location>
        <begin position="696"/>
        <end position="729"/>
    </location>
</feature>
<feature type="compositionally biased region" description="Polar residues" evidence="1">
    <location>
        <begin position="716"/>
        <end position="729"/>
    </location>
</feature>
<comment type="caution">
    <text evidence="2">The sequence shown here is derived from an EMBL/GenBank/DDBJ whole genome shotgun (WGS) entry which is preliminary data.</text>
</comment>
<evidence type="ECO:0000256" key="1">
    <source>
        <dbReference type="SAM" id="MobiDB-lite"/>
    </source>
</evidence>
<keyword evidence="3" id="KW-1185">Reference proteome</keyword>
<dbReference type="PANTHER" id="PTHR47331">
    <property type="entry name" value="PHD-TYPE DOMAIN-CONTAINING PROTEIN"/>
    <property type="match status" value="1"/>
</dbReference>
<proteinExistence type="predicted"/>
<name>A0ABQ9HL64_9NEOP</name>
<protein>
    <submittedName>
        <fullName evidence="2">Uncharacterized protein</fullName>
    </submittedName>
</protein>
<dbReference type="EMBL" id="JARBHB010000004">
    <property type="protein sequence ID" value="KAJ8885093.1"/>
    <property type="molecule type" value="Genomic_DNA"/>
</dbReference>
<evidence type="ECO:0000313" key="2">
    <source>
        <dbReference type="EMBL" id="KAJ8885093.1"/>
    </source>
</evidence>
<dbReference type="Proteomes" id="UP001159363">
    <property type="component" value="Chromosome X"/>
</dbReference>
<sequence length="729" mass="83300">MYVRDVVGDAKFSSELELADAYSKKFHTLKGKIELLIQLHADVACSVAETLYIISDNYEAILFPLVESCLPLETLLHWERPNSDFDAPLKEQMYSLILIVKREIQLMCYKNPVNGRPTDKDETPLLTLKSDILANNHSLAVNASSKIWSGNRVVLSTGVVAVEILFGLTLMGTVKKLPFVCCSTNFAIILMMATVTTEDVTDLRKLKAIGISDPAEKNRDTKILAALEHFKRTVEFVDGRYQVKLPCAARLFEDYDSMIQERLSLNIIEESEENTKGHYLSHRPVVKETSSTAKVCPVFDGLAKTGRYPSLNDCLEQVPNLIELLPDILLADSYIGIVWHRKCDTLKLNIKWWDKNFREETLMMRNVLSMTQRIFDPICFSIPAALNLKLILQTLWKKKLAWDASLDGDYVNDAIAKAYATCVFLCSETMDGQVVVSLVQAKSHVAALKIETILWLELMGATTGMHLLKLYILAWIQQEEEWSVFVTNHIKEIKELTEVTDWQHISAPLNPADLPSRESWLHESEDLWPMLSYSIIKEEVFNKKLKKISVFLTVPRDHIACMFRFKHHTLHSMEKRIGPLSVDEVKYAEDTALRLVQEETSQSLDESRISMLRPFRDETVPVAFTPATSLHDSQCSGTSDVDAIEISLQRCLRYRHKLREQLRARFHSEYLRSLKEYLQAAIILKRSPCQTRCETASTRWHHRNSDKAAEGERNTLRTNTEANYSDQNP</sequence>
<feature type="compositionally biased region" description="Basic and acidic residues" evidence="1">
    <location>
        <begin position="703"/>
        <end position="715"/>
    </location>
</feature>
<dbReference type="PANTHER" id="PTHR47331:SF5">
    <property type="entry name" value="RIBONUCLEASE H"/>
    <property type="match status" value="1"/>
</dbReference>
<evidence type="ECO:0000313" key="3">
    <source>
        <dbReference type="Proteomes" id="UP001159363"/>
    </source>
</evidence>
<gene>
    <name evidence="2" type="ORF">PR048_011289</name>
</gene>
<organism evidence="2 3">
    <name type="scientific">Dryococelus australis</name>
    <dbReference type="NCBI Taxonomy" id="614101"/>
    <lineage>
        <taxon>Eukaryota</taxon>
        <taxon>Metazoa</taxon>
        <taxon>Ecdysozoa</taxon>
        <taxon>Arthropoda</taxon>
        <taxon>Hexapoda</taxon>
        <taxon>Insecta</taxon>
        <taxon>Pterygota</taxon>
        <taxon>Neoptera</taxon>
        <taxon>Polyneoptera</taxon>
        <taxon>Phasmatodea</taxon>
        <taxon>Verophasmatodea</taxon>
        <taxon>Anareolatae</taxon>
        <taxon>Phasmatidae</taxon>
        <taxon>Eurycanthinae</taxon>
        <taxon>Dryococelus</taxon>
    </lineage>
</organism>
<dbReference type="InterPro" id="IPR008042">
    <property type="entry name" value="Retrotrans_Pao"/>
</dbReference>
<dbReference type="Pfam" id="PF05380">
    <property type="entry name" value="Peptidase_A17"/>
    <property type="match status" value="2"/>
</dbReference>